<feature type="transmembrane region" description="Helical" evidence="1">
    <location>
        <begin position="214"/>
        <end position="238"/>
    </location>
</feature>
<evidence type="ECO:0000313" key="4">
    <source>
        <dbReference type="Proteomes" id="UP000590412"/>
    </source>
</evidence>
<reference evidence="3" key="1">
    <citation type="submission" date="2020-03" db="EMBL/GenBank/DDBJ databases">
        <title>FDA dAtabase for Regulatory Grade micrObial Sequences (FDA-ARGOS): Supporting development and validation of Infectious Disease Dx tests.</title>
        <authorList>
            <person name="Campos J."/>
            <person name="Goldberg B."/>
            <person name="Tallon L."/>
            <person name="Sadzewicz L."/>
            <person name="Vavikolanu K."/>
            <person name="Mehta A."/>
            <person name="Aluvathingal J."/>
            <person name="Nadendla S."/>
            <person name="Nandy P."/>
            <person name="Geyer C."/>
            <person name="Yan Y."/>
            <person name="Sichtig H."/>
        </authorList>
    </citation>
    <scope>NUCLEOTIDE SEQUENCE [LARGE SCALE GENOMIC DNA]</scope>
    <source>
        <strain evidence="3">FDAARGOS_652</strain>
    </source>
</reference>
<evidence type="ECO:0000256" key="1">
    <source>
        <dbReference type="SAM" id="Phobius"/>
    </source>
</evidence>
<dbReference type="SMART" id="SM01190">
    <property type="entry name" value="EMP24_GP25L"/>
    <property type="match status" value="1"/>
</dbReference>
<evidence type="ECO:0000259" key="2">
    <source>
        <dbReference type="SMART" id="SM01190"/>
    </source>
</evidence>
<comment type="caution">
    <text evidence="3">The sequence shown here is derived from an EMBL/GenBank/DDBJ whole genome shotgun (WGS) entry which is preliminary data.</text>
</comment>
<organism evidence="3 4">
    <name type="scientific">Candida parapsilosis</name>
    <name type="common">Yeast</name>
    <dbReference type="NCBI Taxonomy" id="5480"/>
    <lineage>
        <taxon>Eukaryota</taxon>
        <taxon>Fungi</taxon>
        <taxon>Dikarya</taxon>
        <taxon>Ascomycota</taxon>
        <taxon>Saccharomycotina</taxon>
        <taxon>Pichiomycetes</taxon>
        <taxon>Debaryomycetaceae</taxon>
        <taxon>Candida/Lodderomyces clade</taxon>
        <taxon>Candida</taxon>
    </lineage>
</organism>
<name>A0A8X7NHB4_CANPA</name>
<dbReference type="Pfam" id="PF01105">
    <property type="entry name" value="EMP24_GP25L"/>
    <property type="match status" value="1"/>
</dbReference>
<dbReference type="InterPro" id="IPR009038">
    <property type="entry name" value="GOLD_dom"/>
</dbReference>
<feature type="domain" description="GOLD" evidence="2">
    <location>
        <begin position="9"/>
        <end position="241"/>
    </location>
</feature>
<keyword evidence="1" id="KW-0472">Membrane</keyword>
<gene>
    <name evidence="3" type="ORF">FOB60_004797</name>
</gene>
<sequence>MLLLPFSHAIGLLVPPSKNNQRPSLDNLQQCLSYELGANDVLFLTIKSIEKLQSQDLNLLILDSVGNKLRDQPNLERFASPIELIINPQGVTDEGDIPLELKDRDLPPSKLVHICFYNTFNDLSWSFKPRTYEFEINVNIKDDIKTTDYQVYKQFFAYLDKDLNEGEFDNKMNMVALDLDNIVAKLHNSDDVLKELLNHEFKLRDTNEEIFSGYTFISIVLCATIGVCGAIQLLYYILYLRRVVK</sequence>
<protein>
    <submittedName>
        <fullName evidence="3">Emp24/gp25L/p24 family/GOLD protein</fullName>
    </submittedName>
</protein>
<evidence type="ECO:0000313" key="3">
    <source>
        <dbReference type="EMBL" id="KAF6047261.1"/>
    </source>
</evidence>
<dbReference type="EMBL" id="JABWAB010000007">
    <property type="protein sequence ID" value="KAF6047261.1"/>
    <property type="molecule type" value="Genomic_DNA"/>
</dbReference>
<dbReference type="Proteomes" id="UP000590412">
    <property type="component" value="Unassembled WGS sequence"/>
</dbReference>
<keyword evidence="1" id="KW-1133">Transmembrane helix</keyword>
<accession>A0A8X7NHB4</accession>
<proteinExistence type="predicted"/>
<dbReference type="AlphaFoldDB" id="A0A8X7NHB4"/>
<keyword evidence="1" id="KW-0812">Transmembrane</keyword>